<evidence type="ECO:0000313" key="2">
    <source>
        <dbReference type="Proteomes" id="UP001642483"/>
    </source>
</evidence>
<organism evidence="1 2">
    <name type="scientific">Clavelina lepadiformis</name>
    <name type="common">Light-bulb sea squirt</name>
    <name type="synonym">Ascidia lepadiformis</name>
    <dbReference type="NCBI Taxonomy" id="159417"/>
    <lineage>
        <taxon>Eukaryota</taxon>
        <taxon>Metazoa</taxon>
        <taxon>Chordata</taxon>
        <taxon>Tunicata</taxon>
        <taxon>Ascidiacea</taxon>
        <taxon>Aplousobranchia</taxon>
        <taxon>Clavelinidae</taxon>
        <taxon>Clavelina</taxon>
    </lineage>
</organism>
<reference evidence="1 2" key="1">
    <citation type="submission" date="2024-02" db="EMBL/GenBank/DDBJ databases">
        <authorList>
            <person name="Daric V."/>
            <person name="Darras S."/>
        </authorList>
    </citation>
    <scope>NUCLEOTIDE SEQUENCE [LARGE SCALE GENOMIC DNA]</scope>
</reference>
<dbReference type="PANTHER" id="PTHR10044">
    <property type="entry name" value="INHIBITOR OF APOPTOSIS"/>
    <property type="match status" value="1"/>
</dbReference>
<protein>
    <submittedName>
        <fullName evidence="1">Uncharacterized protein</fullName>
    </submittedName>
</protein>
<dbReference type="Proteomes" id="UP001642483">
    <property type="component" value="Unassembled WGS sequence"/>
</dbReference>
<dbReference type="PANTHER" id="PTHR10044:SF139">
    <property type="entry name" value="DEATH-ASSOCIATED INHIBITOR OF APOPTOSIS 2"/>
    <property type="match status" value="1"/>
</dbReference>
<dbReference type="Pfam" id="PF00653">
    <property type="entry name" value="BIR"/>
    <property type="match status" value="2"/>
</dbReference>
<dbReference type="Gene3D" id="1.10.1170.10">
    <property type="entry name" value="Inhibitor Of Apoptosis Protein (2mihbC-IAP-1), Chain A"/>
    <property type="match status" value="2"/>
</dbReference>
<dbReference type="SMART" id="SM00238">
    <property type="entry name" value="BIR"/>
    <property type="match status" value="2"/>
</dbReference>
<name>A0ABP0GW19_CLALP</name>
<dbReference type="SUPFAM" id="SSF57924">
    <property type="entry name" value="Inhibitor of apoptosis (IAP) repeat"/>
    <property type="match status" value="2"/>
</dbReference>
<dbReference type="InterPro" id="IPR050784">
    <property type="entry name" value="IAP"/>
</dbReference>
<keyword evidence="2" id="KW-1185">Reference proteome</keyword>
<evidence type="ECO:0000313" key="1">
    <source>
        <dbReference type="EMBL" id="CAK8695787.1"/>
    </source>
</evidence>
<sequence length="519" mass="59532">MNFPRSVGCLKNVVCDGRMVNTTRDPPGQRSVYILPGDPERETYRLATFKNFPSNVQVDVRKLASSGFYFTGYKDRVKCFSCGQCVEEWKKEDDPTSQGWHKTNCDFILGRDERNVSIDCMYRHLRVTSLTSHRNATSSSENSIRQERQLNRNPPESIITTVISSFIAAPTNVTVASIQQTTTTTTSSDSTSTTCIASTTVPNEVDHRNFITAQSNTNLFSCLNRVNPHMRSEESRVQTFLDHSSSWPAHRIRATPRQIANAGMYYLGLQNWERDDDPWEEHAKWFPTCEFILQQRGVDYVHRISSRFPNLRRPIMRNLANITSPRAVVSGPRFNRMRSHQFTSNSAPQMIDPREEERMRMRRIDEEMSSSQLVTEAKLMGFEENAIRAALKKKYERTDRGFLSLEDLLEGILAETNAQHHTTSSSSSSITPVLQQYPDFERSVVWSKRDCAKSVASNKRALCSFPADILLVVLLALKISKLVLFVVQVFVRNFDLLLLENLKKQFHKINITCYQFHIF</sequence>
<accession>A0ABP0GW19</accession>
<comment type="caution">
    <text evidence="1">The sequence shown here is derived from an EMBL/GenBank/DDBJ whole genome shotgun (WGS) entry which is preliminary data.</text>
</comment>
<gene>
    <name evidence="1" type="ORF">CVLEPA_LOCUS29009</name>
</gene>
<dbReference type="CDD" id="cd00022">
    <property type="entry name" value="BIR"/>
    <property type="match status" value="2"/>
</dbReference>
<proteinExistence type="predicted"/>
<dbReference type="EMBL" id="CAWYQH010000152">
    <property type="protein sequence ID" value="CAK8695787.1"/>
    <property type="molecule type" value="Genomic_DNA"/>
</dbReference>
<dbReference type="InterPro" id="IPR001370">
    <property type="entry name" value="BIR_rpt"/>
</dbReference>
<dbReference type="PROSITE" id="PS50143">
    <property type="entry name" value="BIR_REPEAT_2"/>
    <property type="match status" value="2"/>
</dbReference>
<dbReference type="Gene3D" id="1.10.8.10">
    <property type="entry name" value="DNA helicase RuvA subunit, C-terminal domain"/>
    <property type="match status" value="1"/>
</dbReference>